<keyword evidence="2 11" id="KW-0723">Serine/threonine-protein kinase</keyword>
<dbReference type="InterPro" id="IPR000719">
    <property type="entry name" value="Prot_kinase_dom"/>
</dbReference>
<evidence type="ECO:0000256" key="6">
    <source>
        <dbReference type="ARBA" id="ARBA00022840"/>
    </source>
</evidence>
<evidence type="ECO:0000313" key="11">
    <source>
        <dbReference type="EMBL" id="TFI00208.1"/>
    </source>
</evidence>
<keyword evidence="12" id="KW-1185">Reference proteome</keyword>
<keyword evidence="5 11" id="KW-0418">Kinase</keyword>
<dbReference type="PANTHER" id="PTHR43671:SF98">
    <property type="entry name" value="SERINE_THREONINE-PROTEIN KINASE NEK11"/>
    <property type="match status" value="1"/>
</dbReference>
<feature type="region of interest" description="Disordered" evidence="9">
    <location>
        <begin position="304"/>
        <end position="325"/>
    </location>
</feature>
<feature type="region of interest" description="Disordered" evidence="9">
    <location>
        <begin position="1"/>
        <end position="46"/>
    </location>
</feature>
<gene>
    <name evidence="11" type="ORF">E4A49_03940</name>
</gene>
<keyword evidence="3" id="KW-0808">Transferase</keyword>
<comment type="caution">
    <text evidence="11">The sequence shown here is derived from an EMBL/GenBank/DDBJ whole genome shotgun (WGS) entry which is preliminary data.</text>
</comment>
<dbReference type="PROSITE" id="PS50011">
    <property type="entry name" value="PROTEIN_KINASE_DOM"/>
    <property type="match status" value="1"/>
</dbReference>
<dbReference type="InterPro" id="IPR008266">
    <property type="entry name" value="Tyr_kinase_AS"/>
</dbReference>
<dbReference type="GO" id="GO:0004674">
    <property type="term" value="F:protein serine/threonine kinase activity"/>
    <property type="evidence" value="ECO:0007669"/>
    <property type="project" value="UniProtKB-KW"/>
</dbReference>
<dbReference type="PANTHER" id="PTHR43671">
    <property type="entry name" value="SERINE/THREONINE-PROTEIN KINASE NEK"/>
    <property type="match status" value="1"/>
</dbReference>
<evidence type="ECO:0000256" key="7">
    <source>
        <dbReference type="ARBA" id="ARBA00047899"/>
    </source>
</evidence>
<comment type="catalytic activity">
    <reaction evidence="7">
        <text>L-threonyl-[protein] + ATP = O-phospho-L-threonyl-[protein] + ADP + H(+)</text>
        <dbReference type="Rhea" id="RHEA:46608"/>
        <dbReference type="Rhea" id="RHEA-COMP:11060"/>
        <dbReference type="Rhea" id="RHEA-COMP:11605"/>
        <dbReference type="ChEBI" id="CHEBI:15378"/>
        <dbReference type="ChEBI" id="CHEBI:30013"/>
        <dbReference type="ChEBI" id="CHEBI:30616"/>
        <dbReference type="ChEBI" id="CHEBI:61977"/>
        <dbReference type="ChEBI" id="CHEBI:456216"/>
        <dbReference type="EC" id="2.7.11.1"/>
    </reaction>
</comment>
<evidence type="ECO:0000256" key="5">
    <source>
        <dbReference type="ARBA" id="ARBA00022777"/>
    </source>
</evidence>
<comment type="catalytic activity">
    <reaction evidence="8">
        <text>L-seryl-[protein] + ATP = O-phospho-L-seryl-[protein] + ADP + H(+)</text>
        <dbReference type="Rhea" id="RHEA:17989"/>
        <dbReference type="Rhea" id="RHEA-COMP:9863"/>
        <dbReference type="Rhea" id="RHEA-COMP:11604"/>
        <dbReference type="ChEBI" id="CHEBI:15378"/>
        <dbReference type="ChEBI" id="CHEBI:29999"/>
        <dbReference type="ChEBI" id="CHEBI:30616"/>
        <dbReference type="ChEBI" id="CHEBI:83421"/>
        <dbReference type="ChEBI" id="CHEBI:456216"/>
        <dbReference type="EC" id="2.7.11.1"/>
    </reaction>
</comment>
<sequence>MQASQESGDTPRGGPGAEGGGERGREHAPQETEPPGRPRVPGWTVGRRLGAGADAEVWEVRGPGGEQAALKVPLPGGAEGLAQEAAALRHHRHRHLVAPLGEVETDRGTGLLTELLAGGSLAALVRAGGPLPVARMRTAVVPIAQALQSLHEEGIVHGDVSPANILFDVDGRPALSDLGASRLLGGQDRAGGTPGFAAPETVDGAHGDGAPGAAADVFALGAVAWFCLTGRAPAGFDDRAPLPVLVPDAGAELADLLDACLDPVPEHRPSAEEFAHALYATGECEPVLLHASASPEVALVLPTVRPAPTAPGRSGRARPSRRRGRMLPAAGGLAAAAAAMTTALMLFAPADTHDLREQGGTEPTRPRQAAAATDSTATADPRQRPSGGQGDAPPSGAGPDTAASQTAGTDGRRPEADPALPDAHVLERVATERARALAHADAAAVAAYAVPDSDAGMADRTVIERLRAEDTRFDGLELSVTPDGEADAGSGQRPTVAVVPVVLETSAHRLVDGNGEVLTAEVARRDAATLVMERTEDGWKVSEVRPR</sequence>
<dbReference type="EMBL" id="SPKT01000005">
    <property type="protein sequence ID" value="TFI00208.1"/>
    <property type="molecule type" value="Genomic_DNA"/>
</dbReference>
<evidence type="ECO:0000313" key="12">
    <source>
        <dbReference type="Proteomes" id="UP000297477"/>
    </source>
</evidence>
<dbReference type="Proteomes" id="UP000297477">
    <property type="component" value="Unassembled WGS sequence"/>
</dbReference>
<dbReference type="InterPro" id="IPR050660">
    <property type="entry name" value="NEK_Ser/Thr_kinase"/>
</dbReference>
<dbReference type="Gene3D" id="1.10.510.10">
    <property type="entry name" value="Transferase(Phosphotransferase) domain 1"/>
    <property type="match status" value="1"/>
</dbReference>
<dbReference type="EC" id="2.7.11.1" evidence="1"/>
<feature type="compositionally biased region" description="Basic residues" evidence="9">
    <location>
        <begin position="315"/>
        <end position="325"/>
    </location>
</feature>
<dbReference type="PROSITE" id="PS00109">
    <property type="entry name" value="PROTEIN_KINASE_TYR"/>
    <property type="match status" value="1"/>
</dbReference>
<feature type="region of interest" description="Disordered" evidence="9">
    <location>
        <begin position="354"/>
        <end position="422"/>
    </location>
</feature>
<dbReference type="CDD" id="cd14014">
    <property type="entry name" value="STKc_PknB_like"/>
    <property type="match status" value="1"/>
</dbReference>
<feature type="compositionally biased region" description="Basic and acidic residues" evidence="9">
    <location>
        <begin position="20"/>
        <end position="36"/>
    </location>
</feature>
<evidence type="ECO:0000256" key="1">
    <source>
        <dbReference type="ARBA" id="ARBA00012513"/>
    </source>
</evidence>
<proteinExistence type="predicted"/>
<evidence type="ECO:0000256" key="9">
    <source>
        <dbReference type="SAM" id="MobiDB-lite"/>
    </source>
</evidence>
<evidence type="ECO:0000259" key="10">
    <source>
        <dbReference type="PROSITE" id="PS50011"/>
    </source>
</evidence>
<organism evidence="11 12">
    <name type="scientific">Micrococcus lylae</name>
    <dbReference type="NCBI Taxonomy" id="1273"/>
    <lineage>
        <taxon>Bacteria</taxon>
        <taxon>Bacillati</taxon>
        <taxon>Actinomycetota</taxon>
        <taxon>Actinomycetes</taxon>
        <taxon>Micrococcales</taxon>
        <taxon>Micrococcaceae</taxon>
        <taxon>Micrococcus</taxon>
    </lineage>
</organism>
<dbReference type="SUPFAM" id="SSF56112">
    <property type="entry name" value="Protein kinase-like (PK-like)"/>
    <property type="match status" value="1"/>
</dbReference>
<evidence type="ECO:0000256" key="2">
    <source>
        <dbReference type="ARBA" id="ARBA00022527"/>
    </source>
</evidence>
<evidence type="ECO:0000256" key="4">
    <source>
        <dbReference type="ARBA" id="ARBA00022741"/>
    </source>
</evidence>
<keyword evidence="4" id="KW-0547">Nucleotide-binding</keyword>
<dbReference type="Pfam" id="PF00069">
    <property type="entry name" value="Pkinase"/>
    <property type="match status" value="1"/>
</dbReference>
<name>A0ABY2K2S0_9MICC</name>
<feature type="domain" description="Protein kinase" evidence="10">
    <location>
        <begin position="43"/>
        <end position="279"/>
    </location>
</feature>
<evidence type="ECO:0000256" key="8">
    <source>
        <dbReference type="ARBA" id="ARBA00048679"/>
    </source>
</evidence>
<feature type="compositionally biased region" description="Low complexity" evidence="9">
    <location>
        <begin position="369"/>
        <end position="380"/>
    </location>
</feature>
<keyword evidence="6" id="KW-0067">ATP-binding</keyword>
<evidence type="ECO:0000256" key="3">
    <source>
        <dbReference type="ARBA" id="ARBA00022679"/>
    </source>
</evidence>
<accession>A0ABY2K2S0</accession>
<protein>
    <recommendedName>
        <fullName evidence="1">non-specific serine/threonine protein kinase</fullName>
        <ecNumber evidence="1">2.7.11.1</ecNumber>
    </recommendedName>
</protein>
<reference evidence="11 12" key="1">
    <citation type="submission" date="2019-03" db="EMBL/GenBank/DDBJ databases">
        <title>Reclassification of Micrococcus aloeverae and Micrococcus yunnanensis as later heterotypic synonyms of Micrococcus luteus.</title>
        <authorList>
            <person name="Huang C.-H."/>
        </authorList>
    </citation>
    <scope>NUCLEOTIDE SEQUENCE [LARGE SCALE GENOMIC DNA]</scope>
    <source>
        <strain evidence="11 12">BCRC 12151</strain>
    </source>
</reference>
<dbReference type="InterPro" id="IPR011009">
    <property type="entry name" value="Kinase-like_dom_sf"/>
</dbReference>